<sequence>MSLDRGDRATVSTSTTFTALGWPSITADLLIKTALGLRANGFPPPLDRFLDPFQYHQHQQPFFTSLYDYNTTTLISKPVLHPTHQTISINHNNHQTKLTTYTSPTANMPARQDAYSVSIPTSPPPPASLNVYQRSMHQHTKRQMELANRSSHRRSGEHRGSVTSNMTNGSISPAESQ</sequence>
<dbReference type="EMBL" id="RBVV01000143">
    <property type="protein sequence ID" value="RNJ53381.1"/>
    <property type="molecule type" value="Genomic_DNA"/>
</dbReference>
<dbReference type="AlphaFoldDB" id="A0A3M9XZC0"/>
<organism evidence="2 3">
    <name type="scientific">Verticillium nonalfalfae</name>
    <dbReference type="NCBI Taxonomy" id="1051616"/>
    <lineage>
        <taxon>Eukaryota</taxon>
        <taxon>Fungi</taxon>
        <taxon>Dikarya</taxon>
        <taxon>Ascomycota</taxon>
        <taxon>Pezizomycotina</taxon>
        <taxon>Sordariomycetes</taxon>
        <taxon>Hypocreomycetidae</taxon>
        <taxon>Glomerellales</taxon>
        <taxon>Plectosphaerellaceae</taxon>
        <taxon>Verticillium</taxon>
    </lineage>
</organism>
<evidence type="ECO:0000256" key="1">
    <source>
        <dbReference type="SAM" id="MobiDB-lite"/>
    </source>
</evidence>
<accession>A0A3M9XZC0</accession>
<protein>
    <submittedName>
        <fullName evidence="2">Uncharacterized protein</fullName>
    </submittedName>
</protein>
<keyword evidence="3" id="KW-1185">Reference proteome</keyword>
<name>A0A3M9XZC0_9PEZI</name>
<dbReference type="GeneID" id="39605637"/>
<feature type="compositionally biased region" description="Polar residues" evidence="1">
    <location>
        <begin position="162"/>
        <end position="177"/>
    </location>
</feature>
<reference evidence="2 3" key="1">
    <citation type="submission" date="2018-10" db="EMBL/GenBank/DDBJ databases">
        <title>Genome sequence of Verticillium nonalfalfae VnAa140.</title>
        <authorList>
            <person name="Stajich J.E."/>
            <person name="Kasson M.T."/>
        </authorList>
    </citation>
    <scope>NUCLEOTIDE SEQUENCE [LARGE SCALE GENOMIC DNA]</scope>
    <source>
        <strain evidence="2 3">VnAa140</strain>
    </source>
</reference>
<dbReference type="Proteomes" id="UP000267145">
    <property type="component" value="Unassembled WGS sequence"/>
</dbReference>
<dbReference type="RefSeq" id="XP_028491539.1">
    <property type="nucleotide sequence ID" value="XM_028636166.1"/>
</dbReference>
<evidence type="ECO:0000313" key="2">
    <source>
        <dbReference type="EMBL" id="RNJ53381.1"/>
    </source>
</evidence>
<evidence type="ECO:0000313" key="3">
    <source>
        <dbReference type="Proteomes" id="UP000267145"/>
    </source>
</evidence>
<comment type="caution">
    <text evidence="2">The sequence shown here is derived from an EMBL/GenBank/DDBJ whole genome shotgun (WGS) entry which is preliminary data.</text>
</comment>
<feature type="region of interest" description="Disordered" evidence="1">
    <location>
        <begin position="134"/>
        <end position="177"/>
    </location>
</feature>
<gene>
    <name evidence="2" type="ORF">D7B24_001948</name>
</gene>
<proteinExistence type="predicted"/>